<dbReference type="KEGG" id="thal:A1OE_344"/>
<evidence type="ECO:0000256" key="6">
    <source>
        <dbReference type="HAMAP-Rule" id="MF_00360"/>
    </source>
</evidence>
<reference evidence="8 9" key="1">
    <citation type="journal article" date="2012" name="Proc. Natl. Acad. Sci. U.S.A.">
        <title>Genome streamlining and chemical defense in a coral reef symbiosis.</title>
        <authorList>
            <person name="Kwan J.C."/>
            <person name="Donia M.S."/>
            <person name="Han A.W."/>
            <person name="Hirose E."/>
            <person name="Haygood M.G."/>
            <person name="Schmidt E.W."/>
        </authorList>
    </citation>
    <scope>NUCLEOTIDE SEQUENCE [LARGE SCALE GENOMIC DNA]</scope>
    <source>
        <strain evidence="8 9">L2</strain>
    </source>
</reference>
<accession>K7YPP1</accession>
<evidence type="ECO:0000256" key="5">
    <source>
        <dbReference type="ARBA" id="ARBA00035294"/>
    </source>
</evidence>
<dbReference type="InterPro" id="IPR014717">
    <property type="entry name" value="Transl_elong_EF1B/ribsomal_bS6"/>
</dbReference>
<dbReference type="HOGENOM" id="CLU_113441_2_0_5"/>
<dbReference type="PANTHER" id="PTHR21011">
    <property type="entry name" value="MITOCHONDRIAL 28S RIBOSOMAL PROTEIN S6"/>
    <property type="match status" value="1"/>
</dbReference>
<gene>
    <name evidence="6 8" type="primary">rpsF</name>
    <name evidence="8" type="ORF">A1OE_344</name>
</gene>
<evidence type="ECO:0000256" key="2">
    <source>
        <dbReference type="ARBA" id="ARBA00022980"/>
    </source>
</evidence>
<evidence type="ECO:0000256" key="7">
    <source>
        <dbReference type="SAM" id="MobiDB-lite"/>
    </source>
</evidence>
<keyword evidence="2 6" id="KW-0689">Ribosomal protein</keyword>
<keyword evidence="3 6" id="KW-0687">Ribonucleoprotein</keyword>
<name>K7YPP1_9PROT</name>
<dbReference type="InterPro" id="IPR000529">
    <property type="entry name" value="Ribosomal_bS6"/>
</dbReference>
<evidence type="ECO:0000256" key="1">
    <source>
        <dbReference type="ARBA" id="ARBA00009512"/>
    </source>
</evidence>
<keyword evidence="9" id="KW-1185">Reference proteome</keyword>
<dbReference type="AlphaFoldDB" id="K7YPP1"/>
<dbReference type="GO" id="GO:0003735">
    <property type="term" value="F:structural constituent of ribosome"/>
    <property type="evidence" value="ECO:0007669"/>
    <property type="project" value="InterPro"/>
</dbReference>
<dbReference type="CDD" id="cd00473">
    <property type="entry name" value="bS6"/>
    <property type="match status" value="1"/>
</dbReference>
<dbReference type="Proteomes" id="UP000010077">
    <property type="component" value="Chromosome"/>
</dbReference>
<dbReference type="EMBL" id="CP003539">
    <property type="protein sequence ID" value="AFX98539.1"/>
    <property type="molecule type" value="Genomic_DNA"/>
</dbReference>
<comment type="similarity">
    <text evidence="1 6">Belongs to the bacterial ribosomal protein bS6 family.</text>
</comment>
<protein>
    <recommendedName>
        <fullName evidence="5 6">Small ribosomal subunit protein bS6</fullName>
    </recommendedName>
</protein>
<evidence type="ECO:0000256" key="4">
    <source>
        <dbReference type="ARBA" id="ARBA00035104"/>
    </source>
</evidence>
<dbReference type="GO" id="GO:0022627">
    <property type="term" value="C:cytosolic small ribosomal subunit"/>
    <property type="evidence" value="ECO:0007669"/>
    <property type="project" value="TreeGrafter"/>
</dbReference>
<feature type="region of interest" description="Disordered" evidence="7">
    <location>
        <begin position="107"/>
        <end position="128"/>
    </location>
</feature>
<dbReference type="PATRIC" id="fig|1193729.4.peg.197"/>
<dbReference type="PANTHER" id="PTHR21011:SF1">
    <property type="entry name" value="SMALL RIBOSOMAL SUBUNIT PROTEIN BS6M"/>
    <property type="match status" value="1"/>
</dbReference>
<dbReference type="RefSeq" id="WP_015088037.1">
    <property type="nucleotide sequence ID" value="NC_019566.1"/>
</dbReference>
<keyword evidence="6" id="KW-0694">RNA-binding</keyword>
<evidence type="ECO:0000313" key="8">
    <source>
        <dbReference type="EMBL" id="AFX98539.1"/>
    </source>
</evidence>
<dbReference type="eggNOG" id="COG0360">
    <property type="taxonomic scope" value="Bacteria"/>
</dbReference>
<dbReference type="SUPFAM" id="SSF54995">
    <property type="entry name" value="Ribosomal protein S6"/>
    <property type="match status" value="1"/>
</dbReference>
<dbReference type="HAMAP" id="MF_00360">
    <property type="entry name" value="Ribosomal_bS6"/>
    <property type="match status" value="1"/>
</dbReference>
<evidence type="ECO:0000256" key="3">
    <source>
        <dbReference type="ARBA" id="ARBA00023274"/>
    </source>
</evidence>
<evidence type="ECO:0000313" key="9">
    <source>
        <dbReference type="Proteomes" id="UP000010077"/>
    </source>
</evidence>
<dbReference type="NCBIfam" id="TIGR00166">
    <property type="entry name" value="S6"/>
    <property type="match status" value="1"/>
</dbReference>
<dbReference type="OrthoDB" id="9812702at2"/>
<dbReference type="Pfam" id="PF01250">
    <property type="entry name" value="Ribosomal_S6"/>
    <property type="match status" value="1"/>
</dbReference>
<dbReference type="GO" id="GO:0070181">
    <property type="term" value="F:small ribosomal subunit rRNA binding"/>
    <property type="evidence" value="ECO:0007669"/>
    <property type="project" value="TreeGrafter"/>
</dbReference>
<dbReference type="InterPro" id="IPR020814">
    <property type="entry name" value="Ribosomal_S6_plastid/chlpt"/>
</dbReference>
<dbReference type="InterPro" id="IPR035980">
    <property type="entry name" value="Ribosomal_bS6_sf"/>
</dbReference>
<dbReference type="Gene3D" id="3.30.70.60">
    <property type="match status" value="1"/>
</dbReference>
<dbReference type="GO" id="GO:0006412">
    <property type="term" value="P:translation"/>
    <property type="evidence" value="ECO:0007669"/>
    <property type="project" value="UniProtKB-UniRule"/>
</dbReference>
<comment type="function">
    <text evidence="4 6">Binds together with bS18 to 16S ribosomal RNA.</text>
</comment>
<feature type="compositionally biased region" description="Basic and acidic residues" evidence="7">
    <location>
        <begin position="108"/>
        <end position="128"/>
    </location>
</feature>
<keyword evidence="6" id="KW-0699">rRNA-binding</keyword>
<proteinExistence type="inferred from homology"/>
<organism evidence="8 9">
    <name type="scientific">Candidatus Endolissoclinum faulkneri L2</name>
    <dbReference type="NCBI Taxonomy" id="1193729"/>
    <lineage>
        <taxon>Bacteria</taxon>
        <taxon>Pseudomonadati</taxon>
        <taxon>Pseudomonadota</taxon>
        <taxon>Alphaproteobacteria</taxon>
        <taxon>Rhodospirillales</taxon>
        <taxon>Rhodospirillaceae</taxon>
        <taxon>Candidatus Endolissoclinum</taxon>
    </lineage>
</organism>
<dbReference type="STRING" id="1193729.A1OE_344"/>
<sequence length="128" mass="15273">MTYYESVFIARQDVSSAHVEHLTNQFAEVVVALGGKIKKREYWGLRTLAYKVNKNRKGHYVLFNLDASFKAVNEMERLMRLNEDVLRYMTIKIKRLEENPSIMMCAKSNRDRSRGERREREYFSKRDT</sequence>